<accession>K2M629</accession>
<evidence type="ECO:0000313" key="2">
    <source>
        <dbReference type="Proteomes" id="UP000006786"/>
    </source>
</evidence>
<dbReference type="Proteomes" id="UP000006786">
    <property type="component" value="Unassembled WGS sequence"/>
</dbReference>
<dbReference type="RefSeq" id="WP_008598442.1">
    <property type="nucleotide sequence ID" value="NZ_AMRM01000022.1"/>
</dbReference>
<evidence type="ECO:0000313" key="1">
    <source>
        <dbReference type="EMBL" id="EKF17576.1"/>
    </source>
</evidence>
<dbReference type="AlphaFoldDB" id="K2M629"/>
<keyword evidence="2" id="KW-1185">Reference proteome</keyword>
<dbReference type="eggNOG" id="ENOG5032M6K">
    <property type="taxonomic scope" value="Bacteria"/>
</dbReference>
<reference evidence="1 2" key="1">
    <citation type="journal article" date="2012" name="J. Bacteriol.">
        <title>Genome Sequence of Nitratireductor pacificus Type Strain pht-3B.</title>
        <authorList>
            <person name="Lai Q."/>
            <person name="Li G."/>
            <person name="Shao Z."/>
        </authorList>
    </citation>
    <scope>NUCLEOTIDE SEQUENCE [LARGE SCALE GENOMIC DNA]</scope>
    <source>
        <strain evidence="2">pht-3B</strain>
    </source>
</reference>
<name>K2M629_9HYPH</name>
<sequence length="44" mass="4975">MLIFTLAAAMTLAMLIATAVGLHDEANRVKLESRPRNRFDGFRR</sequence>
<proteinExistence type="predicted"/>
<gene>
    <name evidence="1" type="ORF">NA2_17574</name>
</gene>
<organism evidence="1 2">
    <name type="scientific">Nitratireductor pacificus pht-3B</name>
    <dbReference type="NCBI Taxonomy" id="391937"/>
    <lineage>
        <taxon>Bacteria</taxon>
        <taxon>Pseudomonadati</taxon>
        <taxon>Pseudomonadota</taxon>
        <taxon>Alphaproteobacteria</taxon>
        <taxon>Hyphomicrobiales</taxon>
        <taxon>Phyllobacteriaceae</taxon>
        <taxon>Nitratireductor</taxon>
    </lineage>
</organism>
<dbReference type="EMBL" id="AMRM01000022">
    <property type="protein sequence ID" value="EKF17576.1"/>
    <property type="molecule type" value="Genomic_DNA"/>
</dbReference>
<protein>
    <submittedName>
        <fullName evidence="1">Uncharacterized protein</fullName>
    </submittedName>
</protein>
<dbReference type="PATRIC" id="fig|391937.3.peg.3614"/>
<comment type="caution">
    <text evidence="1">The sequence shown here is derived from an EMBL/GenBank/DDBJ whole genome shotgun (WGS) entry which is preliminary data.</text>
</comment>